<sequence length="134" mass="15115">MGLEGALPHQRHDLEAVLRPILFVVVVGDRDVVGIEFADEHPERVDVGCDRVSVARNQLGGGPPVRPHALGHGVVVDFFGNAEIRQFGPHFVGQEHLPRLEVAVDNVHRVQIRQPFHHVAHDVDLVRPWKQHWR</sequence>
<dbReference type="AlphaFoldDB" id="W4H1R0"/>
<dbReference type="RefSeq" id="XP_009824314.1">
    <property type="nucleotide sequence ID" value="XM_009826012.1"/>
</dbReference>
<dbReference type="RefSeq" id="XP_009824316.1">
    <property type="nucleotide sequence ID" value="XM_009826014.1"/>
</dbReference>
<dbReference type="RefSeq" id="XP_009824320.1">
    <property type="nucleotide sequence ID" value="XM_009826018.1"/>
</dbReference>
<dbReference type="EMBL" id="KI913117">
    <property type="protein sequence ID" value="ETV85847.1"/>
    <property type="molecule type" value="Genomic_DNA"/>
</dbReference>
<dbReference type="EMBL" id="KI913117">
    <property type="protein sequence ID" value="ETV85846.1"/>
    <property type="molecule type" value="Genomic_DNA"/>
</dbReference>
<reference evidence="1" key="1">
    <citation type="submission" date="2013-12" db="EMBL/GenBank/DDBJ databases">
        <title>The Genome Sequence of Aphanomyces astaci APO3.</title>
        <authorList>
            <consortium name="The Broad Institute Genomics Platform"/>
            <person name="Russ C."/>
            <person name="Tyler B."/>
            <person name="van West P."/>
            <person name="Dieguez-Uribeondo J."/>
            <person name="Young S.K."/>
            <person name="Zeng Q."/>
            <person name="Gargeya S."/>
            <person name="Fitzgerald M."/>
            <person name="Abouelleil A."/>
            <person name="Alvarado L."/>
            <person name="Chapman S.B."/>
            <person name="Gainer-Dewar J."/>
            <person name="Goldberg J."/>
            <person name="Griggs A."/>
            <person name="Gujja S."/>
            <person name="Hansen M."/>
            <person name="Howarth C."/>
            <person name="Imamovic A."/>
            <person name="Ireland A."/>
            <person name="Larimer J."/>
            <person name="McCowan C."/>
            <person name="Murphy C."/>
            <person name="Pearson M."/>
            <person name="Poon T.W."/>
            <person name="Priest M."/>
            <person name="Roberts A."/>
            <person name="Saif S."/>
            <person name="Shea T."/>
            <person name="Sykes S."/>
            <person name="Wortman J."/>
            <person name="Nusbaum C."/>
            <person name="Birren B."/>
        </authorList>
    </citation>
    <scope>NUCLEOTIDE SEQUENCE [LARGE SCALE GENOMIC DNA]</scope>
    <source>
        <strain evidence="1">APO3</strain>
    </source>
</reference>
<dbReference type="EMBL" id="KI913117">
    <property type="protein sequence ID" value="ETV85842.1"/>
    <property type="molecule type" value="Genomic_DNA"/>
</dbReference>
<proteinExistence type="predicted"/>
<name>W4H1R0_APHAT</name>
<dbReference type="EMBL" id="KI913117">
    <property type="protein sequence ID" value="ETV85845.1"/>
    <property type="molecule type" value="Genomic_DNA"/>
</dbReference>
<dbReference type="EMBL" id="KI913117">
    <property type="protein sequence ID" value="ETV85843.1"/>
    <property type="molecule type" value="Genomic_DNA"/>
</dbReference>
<dbReference type="EMBL" id="KI913117">
    <property type="protein sequence ID" value="ETV85848.1"/>
    <property type="molecule type" value="Genomic_DNA"/>
</dbReference>
<dbReference type="RefSeq" id="XP_009824315.1">
    <property type="nucleotide sequence ID" value="XM_009826013.1"/>
</dbReference>
<dbReference type="RefSeq" id="XP_009824318.1">
    <property type="nucleotide sequence ID" value="XM_009826016.1"/>
</dbReference>
<protein>
    <submittedName>
        <fullName evidence="1">Uncharacterized protein</fullName>
    </submittedName>
</protein>
<gene>
    <name evidence="1" type="ORF">H257_02403</name>
</gene>
<evidence type="ECO:0000313" key="1">
    <source>
        <dbReference type="EMBL" id="ETV85842.1"/>
    </source>
</evidence>
<organism evidence="1">
    <name type="scientific">Aphanomyces astaci</name>
    <name type="common">Crayfish plague agent</name>
    <dbReference type="NCBI Taxonomy" id="112090"/>
    <lineage>
        <taxon>Eukaryota</taxon>
        <taxon>Sar</taxon>
        <taxon>Stramenopiles</taxon>
        <taxon>Oomycota</taxon>
        <taxon>Saprolegniomycetes</taxon>
        <taxon>Saprolegniales</taxon>
        <taxon>Verrucalvaceae</taxon>
        <taxon>Aphanomyces</taxon>
    </lineage>
</organism>
<accession>W4H1R0</accession>
<dbReference type="RefSeq" id="XP_009824317.1">
    <property type="nucleotide sequence ID" value="XM_009826015.1"/>
</dbReference>
<dbReference type="EMBL" id="KI913117">
    <property type="protein sequence ID" value="ETV85844.1"/>
    <property type="molecule type" value="Genomic_DNA"/>
</dbReference>
<dbReference type="GeneID" id="20804399"/>
<dbReference type="RefSeq" id="XP_009824319.1">
    <property type="nucleotide sequence ID" value="XM_009826017.1"/>
</dbReference>
<dbReference type="VEuPathDB" id="FungiDB:H257_02403"/>